<reference evidence="3 5" key="2">
    <citation type="submission" date="2018-11" db="EMBL/GenBank/DDBJ databases">
        <authorList>
            <consortium name="Pathogen Informatics"/>
        </authorList>
    </citation>
    <scope>NUCLEOTIDE SEQUENCE [LARGE SCALE GENOMIC DNA]</scope>
</reference>
<dbReference type="Proteomes" id="UP000038040">
    <property type="component" value="Unplaced"/>
</dbReference>
<organism evidence="4 6">
    <name type="scientific">Dracunculus medinensis</name>
    <name type="common">Guinea worm</name>
    <dbReference type="NCBI Taxonomy" id="318479"/>
    <lineage>
        <taxon>Eukaryota</taxon>
        <taxon>Metazoa</taxon>
        <taxon>Ecdysozoa</taxon>
        <taxon>Nematoda</taxon>
        <taxon>Chromadorea</taxon>
        <taxon>Rhabditida</taxon>
        <taxon>Spirurina</taxon>
        <taxon>Dracunculoidea</taxon>
        <taxon>Dracunculidae</taxon>
        <taxon>Dracunculus</taxon>
    </lineage>
</organism>
<comment type="similarity">
    <text evidence="1">Belongs to the SNF7 family.</text>
</comment>
<dbReference type="OrthoDB" id="2329734at2759"/>
<evidence type="ECO:0000313" key="3">
    <source>
        <dbReference type="EMBL" id="VDN58192.1"/>
    </source>
</evidence>
<gene>
    <name evidence="3" type="ORF">DME_LOCUS8165</name>
</gene>
<dbReference type="GO" id="GO:0007034">
    <property type="term" value="P:vacuolar transport"/>
    <property type="evidence" value="ECO:0007669"/>
    <property type="project" value="InterPro"/>
</dbReference>
<evidence type="ECO:0000256" key="2">
    <source>
        <dbReference type="SAM" id="Coils"/>
    </source>
</evidence>
<name>A0A0N4UAT4_DRAME</name>
<dbReference type="WBParaSite" id="DME_0000428201-mRNA-1">
    <property type="protein sequence ID" value="DME_0000428201-mRNA-1"/>
    <property type="gene ID" value="DME_0000428201"/>
</dbReference>
<dbReference type="STRING" id="318479.A0A0N4UAT4"/>
<proteinExistence type="inferred from homology"/>
<dbReference type="InterPro" id="IPR005024">
    <property type="entry name" value="Snf7_fam"/>
</dbReference>
<dbReference type="AlphaFoldDB" id="A0A0N4UAT4"/>
<dbReference type="Pfam" id="PF03357">
    <property type="entry name" value="Snf7"/>
    <property type="match status" value="1"/>
</dbReference>
<evidence type="ECO:0000313" key="6">
    <source>
        <dbReference type="WBParaSite" id="DME_0000428201-mRNA-1"/>
    </source>
</evidence>
<dbReference type="EMBL" id="UYYG01001166">
    <property type="protein sequence ID" value="VDN58192.1"/>
    <property type="molecule type" value="Genomic_DNA"/>
</dbReference>
<sequence length="216" mass="24577">MMGIFGQSKKPDTKEQVRELQRKMRVELRQLDRQIHAIEREEIKVKKQIKEAAKKGDRDVCIVLAKSMLQSRKAVSKIHATKAQINSVIMGIQQQLSTMRMAGTLQQSTEIMKSMQQLIKVPEIMATMRELSREMMKIGIIDEMIEETMESMEPEELEEEAQSEVDKILFEITAGELGKAPSAAVDSLIAPEQVAVSEIQAVDFEEMKMRLNSLKN</sequence>
<dbReference type="PANTHER" id="PTHR10476">
    <property type="entry name" value="CHARGED MULTIVESICULAR BODY PROTEIN"/>
    <property type="match status" value="1"/>
</dbReference>
<evidence type="ECO:0000256" key="1">
    <source>
        <dbReference type="ARBA" id="ARBA00006190"/>
    </source>
</evidence>
<dbReference type="Proteomes" id="UP000274756">
    <property type="component" value="Unassembled WGS sequence"/>
</dbReference>
<reference evidence="6" key="1">
    <citation type="submission" date="2017-02" db="UniProtKB">
        <authorList>
            <consortium name="WormBaseParasite"/>
        </authorList>
    </citation>
    <scope>IDENTIFICATION</scope>
</reference>
<protein>
    <submittedName>
        <fullName evidence="6">Charged multivesicular body protein 3</fullName>
    </submittedName>
</protein>
<keyword evidence="2" id="KW-0175">Coiled coil</keyword>
<feature type="coiled-coil region" evidence="2">
    <location>
        <begin position="14"/>
        <end position="55"/>
    </location>
</feature>
<evidence type="ECO:0000313" key="4">
    <source>
        <dbReference type="Proteomes" id="UP000038040"/>
    </source>
</evidence>
<accession>A0A0N4UAT4</accession>
<dbReference type="Gene3D" id="6.10.140.1230">
    <property type="match status" value="1"/>
</dbReference>
<evidence type="ECO:0000313" key="5">
    <source>
        <dbReference type="Proteomes" id="UP000274756"/>
    </source>
</evidence>
<keyword evidence="5" id="KW-1185">Reference proteome</keyword>